<gene>
    <name evidence="1" type="ORF">DHETER_LOCUS1201</name>
</gene>
<accession>A0ACA9K951</accession>
<reference evidence="1" key="1">
    <citation type="submission" date="2021-06" db="EMBL/GenBank/DDBJ databases">
        <authorList>
            <person name="Kallberg Y."/>
            <person name="Tangrot J."/>
            <person name="Rosling A."/>
        </authorList>
    </citation>
    <scope>NUCLEOTIDE SEQUENCE</scope>
    <source>
        <strain evidence="1">IL203A</strain>
    </source>
</reference>
<evidence type="ECO:0000313" key="1">
    <source>
        <dbReference type="EMBL" id="CAG8459219.1"/>
    </source>
</evidence>
<organism evidence="1 2">
    <name type="scientific">Dentiscutata heterogama</name>
    <dbReference type="NCBI Taxonomy" id="1316150"/>
    <lineage>
        <taxon>Eukaryota</taxon>
        <taxon>Fungi</taxon>
        <taxon>Fungi incertae sedis</taxon>
        <taxon>Mucoromycota</taxon>
        <taxon>Glomeromycotina</taxon>
        <taxon>Glomeromycetes</taxon>
        <taxon>Diversisporales</taxon>
        <taxon>Gigasporaceae</taxon>
        <taxon>Dentiscutata</taxon>
    </lineage>
</organism>
<name>A0ACA9K951_9GLOM</name>
<dbReference type="Proteomes" id="UP000789702">
    <property type="component" value="Unassembled WGS sequence"/>
</dbReference>
<proteinExistence type="predicted"/>
<keyword evidence="2" id="KW-1185">Reference proteome</keyword>
<protein>
    <submittedName>
        <fullName evidence="1">3393_t:CDS:1</fullName>
    </submittedName>
</protein>
<evidence type="ECO:0000313" key="2">
    <source>
        <dbReference type="Proteomes" id="UP000789702"/>
    </source>
</evidence>
<dbReference type="EMBL" id="CAJVPU010000689">
    <property type="protein sequence ID" value="CAG8459219.1"/>
    <property type="molecule type" value="Genomic_DNA"/>
</dbReference>
<comment type="caution">
    <text evidence="1">The sequence shown here is derived from an EMBL/GenBank/DDBJ whole genome shotgun (WGS) entry which is preliminary data.</text>
</comment>
<sequence length="350" mass="39792">METLDSFKRKHIKQNRAVIKSNTLYALQLRKAEVEISRLSVENIELRATIAKLTDRINKLKIEKNVKSETFKDSVMTTSGQINDLILQLRGAADSLNALMESDSSKHSIRANLSFSSDDSVLDQDIINDAAEGSYQYTTNNTPEINIALEKLPDKRKPPNMLSIYRMKPKVLQPIYEESFSSSSKQYGHSSDSCKEDLQNETESLSTFDAKSRIPIVVINRPLTASPPIDKYTNRQSIDLPTCKKVNITSKSEEQVSAGKSRSKTYPKDIDVPIDEEQDGIRPRRNHQNINYAEPSLRSKLRKGDPFTYSFEDTIQQKTPKQKRRKKTTNAKRETHDQRKALSNITNVAL</sequence>